<reference evidence="1 2" key="1">
    <citation type="submission" date="2018-10" db="EMBL/GenBank/DDBJ databases">
        <title>Relationship between Morphology and Antimicrobial Activity in Streptomyces.</title>
        <authorList>
            <person name="Kang H.J."/>
            <person name="Kim S.B."/>
        </authorList>
    </citation>
    <scope>NUCLEOTIDE SEQUENCE [LARGE SCALE GENOMIC DNA]</scope>
    <source>
        <strain evidence="1 2">BH38</strain>
    </source>
</reference>
<keyword evidence="2" id="KW-1185">Reference proteome</keyword>
<evidence type="ECO:0008006" key="3">
    <source>
        <dbReference type="Google" id="ProtNLM"/>
    </source>
</evidence>
<evidence type="ECO:0000313" key="2">
    <source>
        <dbReference type="Proteomes" id="UP000271554"/>
    </source>
</evidence>
<dbReference type="AlphaFoldDB" id="A0A387HEY4"/>
<dbReference type="RefSeq" id="WP_120720579.1">
    <property type="nucleotide sequence ID" value="NZ_CP032698.1"/>
</dbReference>
<sequence>MLIGSAEFYLNHRVVRIGATVPPEEDLVLAGAPLVASRSHIQLAARAQMGLVRIRLWNRAGPAGCSVLFEGDLMLDDGAIQVGDILGVSRFVQNIGAPGAHRIRVAVDDPGVASRVDVVIDSGCDGRALTSVNGLPLPQFVVAENVSLGRSDELALILSAHDMPHNRLAASFKVIKLAAESDPLDRVEILREFRMRMVCEWLRWLARVASVDVAFVMGSHVSTRLDAATMADLDRTSAALAAEVLERLAADR</sequence>
<evidence type="ECO:0000313" key="1">
    <source>
        <dbReference type="EMBL" id="AYG79490.1"/>
    </source>
</evidence>
<dbReference type="KEGG" id="shun:DWB77_01605"/>
<proteinExistence type="predicted"/>
<accession>A0A387HEY4</accession>
<organism evidence="1 2">
    <name type="scientific">Streptomyces hundungensis</name>
    <dbReference type="NCBI Taxonomy" id="1077946"/>
    <lineage>
        <taxon>Bacteria</taxon>
        <taxon>Bacillati</taxon>
        <taxon>Actinomycetota</taxon>
        <taxon>Actinomycetes</taxon>
        <taxon>Kitasatosporales</taxon>
        <taxon>Streptomycetaceae</taxon>
        <taxon>Streptomyces</taxon>
    </lineage>
</organism>
<protein>
    <recommendedName>
        <fullName evidence="3">FHA domain-containing protein</fullName>
    </recommendedName>
</protein>
<gene>
    <name evidence="1" type="ORF">DWB77_01605</name>
</gene>
<dbReference type="EMBL" id="CP032698">
    <property type="protein sequence ID" value="AYG79490.1"/>
    <property type="molecule type" value="Genomic_DNA"/>
</dbReference>
<dbReference type="Proteomes" id="UP000271554">
    <property type="component" value="Chromosome"/>
</dbReference>
<dbReference type="OrthoDB" id="4113438at2"/>
<name>A0A387HEY4_9ACTN</name>